<keyword evidence="6 8" id="KW-1133">Transmembrane helix</keyword>
<keyword evidence="7 8" id="KW-0472">Membrane</keyword>
<proteinExistence type="inferred from homology"/>
<protein>
    <submittedName>
        <fullName evidence="9">AEC family transporter</fullName>
    </submittedName>
</protein>
<accession>A0A7C2VB77</accession>
<feature type="transmembrane region" description="Helical" evidence="8">
    <location>
        <begin position="118"/>
        <end position="138"/>
    </location>
</feature>
<comment type="caution">
    <text evidence="9">The sequence shown here is derived from an EMBL/GenBank/DDBJ whole genome shotgun (WGS) entry which is preliminary data.</text>
</comment>
<evidence type="ECO:0000256" key="2">
    <source>
        <dbReference type="ARBA" id="ARBA00010145"/>
    </source>
</evidence>
<feature type="transmembrane region" description="Helical" evidence="8">
    <location>
        <begin position="205"/>
        <end position="227"/>
    </location>
</feature>
<dbReference type="InterPro" id="IPR004776">
    <property type="entry name" value="Mem_transp_PIN-like"/>
</dbReference>
<evidence type="ECO:0000256" key="7">
    <source>
        <dbReference type="ARBA" id="ARBA00023136"/>
    </source>
</evidence>
<comment type="similarity">
    <text evidence="2">Belongs to the auxin efflux carrier (TC 2.A.69) family.</text>
</comment>
<evidence type="ECO:0000256" key="5">
    <source>
        <dbReference type="ARBA" id="ARBA00022692"/>
    </source>
</evidence>
<evidence type="ECO:0000256" key="3">
    <source>
        <dbReference type="ARBA" id="ARBA00022448"/>
    </source>
</evidence>
<feature type="transmembrane region" description="Helical" evidence="8">
    <location>
        <begin position="147"/>
        <end position="165"/>
    </location>
</feature>
<dbReference type="GO" id="GO:0005886">
    <property type="term" value="C:plasma membrane"/>
    <property type="evidence" value="ECO:0007669"/>
    <property type="project" value="UniProtKB-SubCell"/>
</dbReference>
<evidence type="ECO:0000256" key="6">
    <source>
        <dbReference type="ARBA" id="ARBA00022989"/>
    </source>
</evidence>
<dbReference type="InterPro" id="IPR038770">
    <property type="entry name" value="Na+/solute_symporter_sf"/>
</dbReference>
<dbReference type="Gene3D" id="1.20.1530.20">
    <property type="match status" value="1"/>
</dbReference>
<evidence type="ECO:0000256" key="4">
    <source>
        <dbReference type="ARBA" id="ARBA00022475"/>
    </source>
</evidence>
<dbReference type="PANTHER" id="PTHR36838:SF1">
    <property type="entry name" value="SLR1864 PROTEIN"/>
    <property type="match status" value="1"/>
</dbReference>
<dbReference type="EMBL" id="DSFP01000067">
    <property type="protein sequence ID" value="HEW46559.1"/>
    <property type="molecule type" value="Genomic_DNA"/>
</dbReference>
<evidence type="ECO:0000256" key="1">
    <source>
        <dbReference type="ARBA" id="ARBA00004651"/>
    </source>
</evidence>
<dbReference type="Pfam" id="PF03547">
    <property type="entry name" value="Mem_trans"/>
    <property type="match status" value="2"/>
</dbReference>
<feature type="transmembrane region" description="Helical" evidence="8">
    <location>
        <begin position="88"/>
        <end position="106"/>
    </location>
</feature>
<sequence>MLEIFLTVGIAYLFKRFGLFSSEHSKVLVNYVLYFALPQLSFKTAYNLGFSKEVAFVSLGAWMVIISSIACAYLIGRLIKLNKQNLRSLMVVSAFGNTAFLGYPYTFSYFGSEGLRYAVIYDSMGSFLAVSSLGFLIIKGGLNLRSVLFFPPFLGLVFGFLLRGFSLPEYVWKFVDFSVASLLPVVLFSLGLSFELSHAGKGLRLLIVTLGIKMFLSPLLAVALFKLLPLSPLAYKVSVLESAMPTMITASLLMLKYGLNHHLAFASAGVGMLLSFLTIPLWVFIIKEL</sequence>
<reference evidence="9" key="1">
    <citation type="journal article" date="2020" name="mSystems">
        <title>Genome- and Community-Level Interaction Insights into Carbon Utilization and Element Cycling Functions of Hydrothermarchaeota in Hydrothermal Sediment.</title>
        <authorList>
            <person name="Zhou Z."/>
            <person name="Liu Y."/>
            <person name="Xu W."/>
            <person name="Pan J."/>
            <person name="Luo Z.H."/>
            <person name="Li M."/>
        </authorList>
    </citation>
    <scope>NUCLEOTIDE SEQUENCE [LARGE SCALE GENOMIC DNA]</scope>
    <source>
        <strain evidence="9">SpSt-132</strain>
    </source>
</reference>
<feature type="transmembrane region" description="Helical" evidence="8">
    <location>
        <begin position="171"/>
        <end position="193"/>
    </location>
</feature>
<name>A0A7C2VB77_9AQUI</name>
<gene>
    <name evidence="9" type="ORF">ENO47_07850</name>
</gene>
<organism evidence="9">
    <name type="scientific">Hydrogenobacter sp</name>
    <dbReference type="NCBI Taxonomy" id="2152829"/>
    <lineage>
        <taxon>Bacteria</taxon>
        <taxon>Pseudomonadati</taxon>
        <taxon>Aquificota</taxon>
        <taxon>Aquificia</taxon>
        <taxon>Aquificales</taxon>
        <taxon>Aquificaceae</taxon>
        <taxon>Hydrogenobacter</taxon>
    </lineage>
</organism>
<evidence type="ECO:0000256" key="8">
    <source>
        <dbReference type="SAM" id="Phobius"/>
    </source>
</evidence>
<feature type="transmembrane region" description="Helical" evidence="8">
    <location>
        <begin position="54"/>
        <end position="76"/>
    </location>
</feature>
<keyword evidence="5 8" id="KW-0812">Transmembrane</keyword>
<comment type="subcellular location">
    <subcellularLocation>
        <location evidence="1">Cell membrane</location>
        <topology evidence="1">Multi-pass membrane protein</topology>
    </subcellularLocation>
</comment>
<evidence type="ECO:0000313" key="9">
    <source>
        <dbReference type="EMBL" id="HEW46559.1"/>
    </source>
</evidence>
<dbReference type="GO" id="GO:0055085">
    <property type="term" value="P:transmembrane transport"/>
    <property type="evidence" value="ECO:0007669"/>
    <property type="project" value="InterPro"/>
</dbReference>
<keyword evidence="4" id="KW-1003">Cell membrane</keyword>
<dbReference type="PANTHER" id="PTHR36838">
    <property type="entry name" value="AUXIN EFFLUX CARRIER FAMILY PROTEIN"/>
    <property type="match status" value="1"/>
</dbReference>
<keyword evidence="3" id="KW-0813">Transport</keyword>
<feature type="transmembrane region" description="Helical" evidence="8">
    <location>
        <begin position="262"/>
        <end position="285"/>
    </location>
</feature>
<dbReference type="AlphaFoldDB" id="A0A7C2VB77"/>